<gene>
    <name evidence="1" type="ORF">JD108_05490</name>
    <name evidence="2" type="ORF">KDJ56_05170</name>
</gene>
<dbReference type="KEGG" id="bcop:JD108_05490"/>
<name>A0A7T5JPD9_9BACL</name>
<reference evidence="2" key="2">
    <citation type="submission" date="2021-04" db="EMBL/GenBank/DDBJ databases">
        <title>Brevibacillus composti FJAT-54423, complete genome.</title>
        <authorList>
            <person name="Tang R."/>
        </authorList>
    </citation>
    <scope>NUCLEOTIDE SEQUENCE</scope>
    <source>
        <strain evidence="2">FJAT-54424</strain>
    </source>
</reference>
<evidence type="ECO:0000313" key="4">
    <source>
        <dbReference type="Proteomes" id="UP000677234"/>
    </source>
</evidence>
<dbReference type="EMBL" id="CP066308">
    <property type="protein sequence ID" value="QQE75373.1"/>
    <property type="molecule type" value="Genomic_DNA"/>
</dbReference>
<sequence length="92" mass="9659">MLFSPAPAMHASAQDLQYQTAMQNDKLIVTASLKNQGDGRNIGIIAVGYDAGGKPVASKSGKTYIPRNEVGNYQLSLPNAGKIASVKVTVNP</sequence>
<organism evidence="1 3">
    <name type="scientific">Brevibacillus composti</name>
    <dbReference type="NCBI Taxonomy" id="2796470"/>
    <lineage>
        <taxon>Bacteria</taxon>
        <taxon>Bacillati</taxon>
        <taxon>Bacillota</taxon>
        <taxon>Bacilli</taxon>
        <taxon>Bacillales</taxon>
        <taxon>Paenibacillaceae</taxon>
        <taxon>Brevibacillus</taxon>
    </lineage>
</organism>
<dbReference type="RefSeq" id="WP_198828902.1">
    <property type="nucleotide sequence ID" value="NZ_CP066308.1"/>
</dbReference>
<accession>A0A7T5JPD9</accession>
<reference evidence="1 3" key="1">
    <citation type="submission" date="2020-12" db="EMBL/GenBank/DDBJ databases">
        <title>strain FJAT-54423T represents a novel species of the genus Brevibacillus.</title>
        <authorList>
            <person name="Tang R."/>
        </authorList>
    </citation>
    <scope>NUCLEOTIDE SEQUENCE [LARGE SCALE GENOMIC DNA]</scope>
    <source>
        <strain evidence="1 3">FJAT-54423</strain>
    </source>
</reference>
<proteinExistence type="predicted"/>
<evidence type="ECO:0000313" key="1">
    <source>
        <dbReference type="EMBL" id="QQE75373.1"/>
    </source>
</evidence>
<protein>
    <submittedName>
        <fullName evidence="1">Uncharacterized protein</fullName>
    </submittedName>
</protein>
<dbReference type="Proteomes" id="UP000595847">
    <property type="component" value="Chromosome"/>
</dbReference>
<evidence type="ECO:0000313" key="3">
    <source>
        <dbReference type="Proteomes" id="UP000595847"/>
    </source>
</evidence>
<dbReference type="Proteomes" id="UP000677234">
    <property type="component" value="Chromosome"/>
</dbReference>
<dbReference type="EMBL" id="CP073708">
    <property type="protein sequence ID" value="QUO42399.1"/>
    <property type="molecule type" value="Genomic_DNA"/>
</dbReference>
<evidence type="ECO:0000313" key="2">
    <source>
        <dbReference type="EMBL" id="QUO42399.1"/>
    </source>
</evidence>
<keyword evidence="4" id="KW-1185">Reference proteome</keyword>
<dbReference type="AlphaFoldDB" id="A0A7T5JPD9"/>